<proteinExistence type="predicted"/>
<reference evidence="1" key="1">
    <citation type="journal article" date="2022" name="bioRxiv">
        <title>Population genetic analysis of Ophidiomyces ophidiicola, the causative agent of snake fungal disease, indicates recent introductions to the USA.</title>
        <authorList>
            <person name="Ladner J.T."/>
            <person name="Palmer J.M."/>
            <person name="Ettinger C.L."/>
            <person name="Stajich J.E."/>
            <person name="Farrell T.M."/>
            <person name="Glorioso B.M."/>
            <person name="Lawson B."/>
            <person name="Price S.J."/>
            <person name="Stengle A.G."/>
            <person name="Grear D.A."/>
            <person name="Lorch J.M."/>
        </authorList>
    </citation>
    <scope>NUCLEOTIDE SEQUENCE</scope>
    <source>
        <strain evidence="1">NWHC 24266-5</strain>
    </source>
</reference>
<accession>A0ACB8UP75</accession>
<name>A0ACB8UP75_9EURO</name>
<dbReference type="EMBL" id="JALBCA010000208">
    <property type="protein sequence ID" value="KAI2381400.1"/>
    <property type="molecule type" value="Genomic_DNA"/>
</dbReference>
<organism evidence="1">
    <name type="scientific">Ophidiomyces ophidiicola</name>
    <dbReference type="NCBI Taxonomy" id="1387563"/>
    <lineage>
        <taxon>Eukaryota</taxon>
        <taxon>Fungi</taxon>
        <taxon>Dikarya</taxon>
        <taxon>Ascomycota</taxon>
        <taxon>Pezizomycotina</taxon>
        <taxon>Eurotiomycetes</taxon>
        <taxon>Eurotiomycetidae</taxon>
        <taxon>Onygenales</taxon>
        <taxon>Onygenaceae</taxon>
        <taxon>Ophidiomyces</taxon>
    </lineage>
</organism>
<evidence type="ECO:0000313" key="1">
    <source>
        <dbReference type="EMBL" id="KAI2381400.1"/>
    </source>
</evidence>
<sequence>MKFAHRYSHTLESEGFPILWVHSAISYRRLKKCIKRVSSELAGLGLQPEVLNDLWLSQDQIDSCNPDRYFGFHYEFSTAAPSSALTPKLTFISHSRIKPDFLSSLYPKMRENIGFLLCAVNESKESHTSDECTRTISESKEPKQCNFAIHPATTPIQAVDIPLSSDSEFFRILRVELSTLRQLQDQEREKLTGRVKLLRETIVGTTNSTLVRSRSALDTWREIFRLYMEAQVFFSTNELDSGERTSIVAHQQLVKFQTSLSKISPHRKLRKNGRRALESFMDINFVLLQNLKFQEINRIALRKILKKFDKRTALRAYPAFPLLEPLLSQSMANILCQTLSQEILSVIPQIHDYLCPICFNVAFKPVRLRCGHVFCIRCLVIMQRAQQDHCALCRREVVMEATSGECIFLTTMQQLIVDSNTSDNLDQDLLGFLSTNFPKETKAKQRDNEIAASIDIYGESYYKACSIM</sequence>
<gene>
    <name evidence="1" type="ORF">LOY88_006771</name>
</gene>
<protein>
    <submittedName>
        <fullName evidence="1">Uncharacterized protein</fullName>
    </submittedName>
</protein>
<comment type="caution">
    <text evidence="1">The sequence shown here is derived from an EMBL/GenBank/DDBJ whole genome shotgun (WGS) entry which is preliminary data.</text>
</comment>